<feature type="non-terminal residue" evidence="6">
    <location>
        <position position="398"/>
    </location>
</feature>
<feature type="compositionally biased region" description="Basic and acidic residues" evidence="3">
    <location>
        <begin position="333"/>
        <end position="346"/>
    </location>
</feature>
<keyword evidence="7" id="KW-1185">Reference proteome</keyword>
<accession>A0AAV5SKD4</accession>
<protein>
    <recommendedName>
        <fullName evidence="5">Peptidase S1 domain-containing protein</fullName>
    </recommendedName>
</protein>
<dbReference type="InterPro" id="IPR001254">
    <property type="entry name" value="Trypsin_dom"/>
</dbReference>
<dbReference type="GO" id="GO:0004252">
    <property type="term" value="F:serine-type endopeptidase activity"/>
    <property type="evidence" value="ECO:0007669"/>
    <property type="project" value="InterPro"/>
</dbReference>
<dbReference type="Gene3D" id="2.40.10.10">
    <property type="entry name" value="Trypsin-like serine proteases"/>
    <property type="match status" value="1"/>
</dbReference>
<dbReference type="FunFam" id="2.40.10.10:FF:000068">
    <property type="entry name" value="transmembrane protease serine 2"/>
    <property type="match status" value="1"/>
</dbReference>
<dbReference type="PANTHER" id="PTHR24253:SF153">
    <property type="entry name" value="SERINE PROTEASE HEPSIN"/>
    <property type="match status" value="1"/>
</dbReference>
<gene>
    <name evidence="6" type="ORF">PENTCL1PPCAC_5713</name>
</gene>
<feature type="domain" description="Peptidase S1" evidence="5">
    <location>
        <begin position="42"/>
        <end position="379"/>
    </location>
</feature>
<keyword evidence="2" id="KW-0720">Serine protease</keyword>
<dbReference type="PROSITE" id="PS00134">
    <property type="entry name" value="TRYPSIN_HIS"/>
    <property type="match status" value="1"/>
</dbReference>
<dbReference type="AlphaFoldDB" id="A0AAV5SKD4"/>
<keyword evidence="2" id="KW-0378">Hydrolase</keyword>
<comment type="caution">
    <text evidence="6">The sequence shown here is derived from an EMBL/GenBank/DDBJ whole genome shotgun (WGS) entry which is preliminary data.</text>
</comment>
<evidence type="ECO:0000313" key="7">
    <source>
        <dbReference type="Proteomes" id="UP001432027"/>
    </source>
</evidence>
<reference evidence="6" key="1">
    <citation type="submission" date="2023-10" db="EMBL/GenBank/DDBJ databases">
        <title>Genome assembly of Pristionchus species.</title>
        <authorList>
            <person name="Yoshida K."/>
            <person name="Sommer R.J."/>
        </authorList>
    </citation>
    <scope>NUCLEOTIDE SEQUENCE</scope>
    <source>
        <strain evidence="6">RS0144</strain>
    </source>
</reference>
<dbReference type="InterPro" id="IPR033116">
    <property type="entry name" value="TRYPSIN_SER"/>
</dbReference>
<dbReference type="GO" id="GO:0006508">
    <property type="term" value="P:proteolysis"/>
    <property type="evidence" value="ECO:0007669"/>
    <property type="project" value="UniProtKB-KW"/>
</dbReference>
<dbReference type="PRINTS" id="PR00722">
    <property type="entry name" value="CHYMOTRYPSIN"/>
</dbReference>
<evidence type="ECO:0000256" key="4">
    <source>
        <dbReference type="SAM" id="SignalP"/>
    </source>
</evidence>
<feature type="non-terminal residue" evidence="6">
    <location>
        <position position="1"/>
    </location>
</feature>
<proteinExistence type="predicted"/>
<dbReference type="InterPro" id="IPR001314">
    <property type="entry name" value="Peptidase_S1A"/>
</dbReference>
<feature type="chain" id="PRO_5043686151" description="Peptidase S1 domain-containing protein" evidence="4">
    <location>
        <begin position="22"/>
        <end position="398"/>
    </location>
</feature>
<evidence type="ECO:0000313" key="6">
    <source>
        <dbReference type="EMBL" id="GMS83538.1"/>
    </source>
</evidence>
<feature type="compositionally biased region" description="Low complexity" evidence="3">
    <location>
        <begin position="297"/>
        <end position="311"/>
    </location>
</feature>
<dbReference type="InterPro" id="IPR018114">
    <property type="entry name" value="TRYPSIN_HIS"/>
</dbReference>
<dbReference type="InterPro" id="IPR043504">
    <property type="entry name" value="Peptidase_S1_PA_chymotrypsin"/>
</dbReference>
<feature type="region of interest" description="Disordered" evidence="3">
    <location>
        <begin position="281"/>
        <end position="352"/>
    </location>
</feature>
<keyword evidence="4" id="KW-0732">Signal</keyword>
<dbReference type="Pfam" id="PF00089">
    <property type="entry name" value="Trypsin"/>
    <property type="match status" value="1"/>
</dbReference>
<dbReference type="Proteomes" id="UP001432027">
    <property type="component" value="Unassembled WGS sequence"/>
</dbReference>
<evidence type="ECO:0000259" key="5">
    <source>
        <dbReference type="PROSITE" id="PS50240"/>
    </source>
</evidence>
<keyword evidence="2" id="KW-0645">Protease</keyword>
<dbReference type="PROSITE" id="PS50240">
    <property type="entry name" value="TRYPSIN_DOM"/>
    <property type="match status" value="1"/>
</dbReference>
<dbReference type="SUPFAM" id="SSF50494">
    <property type="entry name" value="Trypsin-like serine proteases"/>
    <property type="match status" value="1"/>
</dbReference>
<evidence type="ECO:0000256" key="2">
    <source>
        <dbReference type="RuleBase" id="RU363034"/>
    </source>
</evidence>
<dbReference type="EMBL" id="BTSX01000002">
    <property type="protein sequence ID" value="GMS83538.1"/>
    <property type="molecule type" value="Genomic_DNA"/>
</dbReference>
<feature type="signal peptide" evidence="4">
    <location>
        <begin position="1"/>
        <end position="21"/>
    </location>
</feature>
<evidence type="ECO:0000256" key="3">
    <source>
        <dbReference type="SAM" id="MobiDB-lite"/>
    </source>
</evidence>
<evidence type="ECO:0000256" key="1">
    <source>
        <dbReference type="ARBA" id="ARBA00023157"/>
    </source>
</evidence>
<keyword evidence="1" id="KW-1015">Disulfide bond</keyword>
<dbReference type="CDD" id="cd00190">
    <property type="entry name" value="Tryp_SPc"/>
    <property type="match status" value="1"/>
</dbReference>
<dbReference type="PROSITE" id="PS00135">
    <property type="entry name" value="TRYPSIN_SER"/>
    <property type="match status" value="1"/>
</dbReference>
<dbReference type="PANTHER" id="PTHR24253">
    <property type="entry name" value="TRANSMEMBRANE PROTEASE SERINE"/>
    <property type="match status" value="1"/>
</dbReference>
<dbReference type="InterPro" id="IPR009003">
    <property type="entry name" value="Peptidase_S1_PA"/>
</dbReference>
<sequence length="398" mass="43988">TKMRLFIFLFLLVSPFLLSDAVSVQCGLRIGRESHHRLPRMIIGGSLVNEGVWPWQVSLQKQNLSDGSLIWAGCGGTLIGSRWALTAAHCFMLPINREIERNFSVLIGSAHASVEEDTDIVRAVRRVIRHPKYDNDFFLWDIALLELEDGLPMDPPLIPICLPSTRQIIPIDVKAVVIGYGATYAPVGTMEEIRANLSTDKKLRQASLSLIPHQECYSHHGMQHKSLSLQGLLLCAGDAKHNTYRGDSGGPIMMKAADGRWFQIGISSIGGYKTVGVLKTTTPPSTTETVKRDEGSGVHSSIEGSGESENGTLALSSEHSEVEGIGASSVQRTEQETQKFDPKTHDYSANPSEKFIYEKGESSFTTVHKYCNWIEKTTKGEVKCPDEEMVFQEPPIYD</sequence>
<name>A0AAV5SKD4_9BILA</name>
<dbReference type="SMART" id="SM00020">
    <property type="entry name" value="Tryp_SPc"/>
    <property type="match status" value="1"/>
</dbReference>
<organism evidence="6 7">
    <name type="scientific">Pristionchus entomophagus</name>
    <dbReference type="NCBI Taxonomy" id="358040"/>
    <lineage>
        <taxon>Eukaryota</taxon>
        <taxon>Metazoa</taxon>
        <taxon>Ecdysozoa</taxon>
        <taxon>Nematoda</taxon>
        <taxon>Chromadorea</taxon>
        <taxon>Rhabditida</taxon>
        <taxon>Rhabditina</taxon>
        <taxon>Diplogasteromorpha</taxon>
        <taxon>Diplogasteroidea</taxon>
        <taxon>Neodiplogasteridae</taxon>
        <taxon>Pristionchus</taxon>
    </lineage>
</organism>